<dbReference type="OrthoDB" id="412402at2759"/>
<gene>
    <name evidence="2" type="ORF">M436DRAFT_57397</name>
</gene>
<feature type="compositionally biased region" description="Polar residues" evidence="1">
    <location>
        <begin position="10"/>
        <end position="21"/>
    </location>
</feature>
<dbReference type="AlphaFoldDB" id="A0A074W7N5"/>
<evidence type="ECO:0000313" key="2">
    <source>
        <dbReference type="EMBL" id="KEQ68898.1"/>
    </source>
</evidence>
<dbReference type="PANTHER" id="PTHR36847:SF1">
    <property type="entry name" value="AMIDOLIGASE ENZYME"/>
    <property type="match status" value="1"/>
</dbReference>
<dbReference type="RefSeq" id="XP_013423003.1">
    <property type="nucleotide sequence ID" value="XM_013567549.1"/>
</dbReference>
<evidence type="ECO:0000256" key="1">
    <source>
        <dbReference type="SAM" id="MobiDB-lite"/>
    </source>
</evidence>
<reference evidence="2 3" key="1">
    <citation type="journal article" date="2014" name="BMC Genomics">
        <title>Genome sequencing of four Aureobasidium pullulans varieties: biotechnological potential, stress tolerance, and description of new species.</title>
        <authorList>
            <person name="Gostin Ar C."/>
            <person name="Ohm R.A."/>
            <person name="Kogej T."/>
            <person name="Sonjak S."/>
            <person name="Turk M."/>
            <person name="Zajc J."/>
            <person name="Zalar P."/>
            <person name="Grube M."/>
            <person name="Sun H."/>
            <person name="Han J."/>
            <person name="Sharma A."/>
            <person name="Chiniquy J."/>
            <person name="Ngan C.Y."/>
            <person name="Lipzen A."/>
            <person name="Barry K."/>
            <person name="Grigoriev I.V."/>
            <person name="Gunde-Cimerman N."/>
        </authorList>
    </citation>
    <scope>NUCLEOTIDE SEQUENCE [LARGE SCALE GENOMIC DNA]</scope>
    <source>
        <strain evidence="2 3">CBS 147.97</strain>
    </source>
</reference>
<dbReference type="HOGENOM" id="CLU_493449_0_0_1"/>
<name>A0A074W7N5_9PEZI</name>
<dbReference type="EMBL" id="KL584725">
    <property type="protein sequence ID" value="KEQ68898.1"/>
    <property type="molecule type" value="Genomic_DNA"/>
</dbReference>
<dbReference type="Proteomes" id="UP000027730">
    <property type="component" value="Unassembled WGS sequence"/>
</dbReference>
<sequence length="541" mass="62298">MTPIPRFHPTKTSGQAPTTAKQDLIPPPRELKTLTIGCKIGFILVYPRYHLANWDIEETAKTIVRNALASTSFIGDVCNICEADHEYTLPVSLKHLDENHADRNKYWKVDINPDAHLHDEEFMALSDRYFVVGIQIISRVFRFYNKTYCPGDKFASPIDGDWLYHDHHGRRAQCHWNTEVRAVDQALKTLSVKPNYRVLTNEFTDFKVHVGNNHRGVHMDIARSLMAIFTAFERQFDAINTTPRIGGGVRGQPAPVAIRPKFGYQYASDDFDTIQEEAGEVCKPMSSVNMSYLKISGMDCGYDIVTFLRIFLKGNLDRVGLQKFLENDLISHRNTLLDVSRVWDDKLIAYNPSYVTDYCMKTPTVASRSHAGTLDSNDQIAWMDLCCLLVEYCYMEDLREVESWTRTHWSDPHNRYTILDVLEHVDGYNWDTFAHYEKIAVPFADPESRIEQPYIPHITAESAAEKLHSDHLKSTGVPTDILVRNADYKRAQHVREKIKHKFDMGLYGKFPEETVLAFIRDHHDKKAVLKKGWQDLVLRTD</sequence>
<proteinExistence type="predicted"/>
<organism evidence="2 3">
    <name type="scientific">Aureobasidium namibiae CBS 147.97</name>
    <dbReference type="NCBI Taxonomy" id="1043004"/>
    <lineage>
        <taxon>Eukaryota</taxon>
        <taxon>Fungi</taxon>
        <taxon>Dikarya</taxon>
        <taxon>Ascomycota</taxon>
        <taxon>Pezizomycotina</taxon>
        <taxon>Dothideomycetes</taxon>
        <taxon>Dothideomycetidae</taxon>
        <taxon>Dothideales</taxon>
        <taxon>Saccotheciaceae</taxon>
        <taxon>Aureobasidium</taxon>
    </lineage>
</organism>
<keyword evidence="3" id="KW-1185">Reference proteome</keyword>
<dbReference type="PANTHER" id="PTHR36847">
    <property type="entry name" value="AMIDOLIGASE ENZYME"/>
    <property type="match status" value="1"/>
</dbReference>
<protein>
    <submittedName>
        <fullName evidence="2">Uncharacterized protein</fullName>
    </submittedName>
</protein>
<evidence type="ECO:0000313" key="3">
    <source>
        <dbReference type="Proteomes" id="UP000027730"/>
    </source>
</evidence>
<accession>A0A074W7N5</accession>
<feature type="region of interest" description="Disordered" evidence="1">
    <location>
        <begin position="1"/>
        <end position="25"/>
    </location>
</feature>
<dbReference type="GeneID" id="25412481"/>